<dbReference type="EMBL" id="BBIO01000002">
    <property type="protein sequence ID" value="GAK44130.1"/>
    <property type="molecule type" value="Genomic_DNA"/>
</dbReference>
<dbReference type="Gene3D" id="2.30.120.10">
    <property type="match status" value="1"/>
</dbReference>
<keyword evidence="5" id="KW-0479">Metal-binding</keyword>
<evidence type="ECO:0000313" key="6">
    <source>
        <dbReference type="EMBL" id="GAK44130.1"/>
    </source>
</evidence>
<dbReference type="MEROPS" id="S45.003"/>
<evidence type="ECO:0000256" key="5">
    <source>
        <dbReference type="PIRSR" id="PIRSR001227-2"/>
    </source>
</evidence>
<sequence>MKRVKKAAKWTGIVFAGAFALIALLLLDRFSAARHAAPQIQGEKEIASPLGSGVTLSAPVTILRDKNAVPHIEAQSEKDALFALGYAHGQDRLWQMELLRRVGTGRLAEVFGPPALSIDRFFRTLGFAHLADDTYAALPGRMKELLDAYAAGVNASMSGRDKPLPLEFQLLFHEPEPWEPRHSLVMVKMLELGLSANAFDEIARARLARDLPPTSFQEFFGVEEELAPFLVGELGKLFQKAPLTKTARAWPDLGPIGASNNWVVNGEHTKSGKPLLANDPHLGMLAPSLWYLVHLQNPVEGETRNLVGATIPGIPSVLLGRNDRIAWGLTNTRPDSQDLYIERLNPDNPDEYETPDGFTAFKVREEHIKVRFGSDEVLSVRATRHGPVLPEETVAGAPSLEEGHVLALSWPALEPGDLTVAAGYKMSRAENFTGFLEALRDDYVSPMQSIVYGDIDGNIGFIAPAHIPLRGPAHRTKGLMPAEGWLRDNDWTGIIPFDALPQLYNPASGIIASANHKIVDDNYPYQLALDWNAPYRAIRIYELLEAGDDFSAQDFADMQMDNLSLFAARVLPLLLEHLPEAQKETAEGKLLAAWNHSLDAEKAAPLIYAAFLHELPKTLWADELGASFDSYKSPRSDFLLSIFEGTRPNTHWCDDTQTEETESCAAQTGKAFEAAMAGLRETYGEDPQDWTWGAAHPVINNHIPGGSLPFLKNWLSLETPSAGGIHTLNRGQYRGSGARPFANIHAAGFRAVYDFADLDSSLYMISTGQSGDPYSPFYGNLLEDWAAGRTITISTRKDVYRKGALGTLTLRPADG</sequence>
<evidence type="ECO:0000256" key="4">
    <source>
        <dbReference type="PIRSR" id="PIRSR001227-1"/>
    </source>
</evidence>
<dbReference type="eggNOG" id="COG2366">
    <property type="taxonomic scope" value="Bacteria"/>
</dbReference>
<dbReference type="AlphaFoldDB" id="A0A081B7W2"/>
<dbReference type="SUPFAM" id="SSF56235">
    <property type="entry name" value="N-terminal nucleophile aminohydrolases (Ntn hydrolases)"/>
    <property type="match status" value="1"/>
</dbReference>
<gene>
    <name evidence="6" type="ORF">M2A_0629</name>
</gene>
<dbReference type="InterPro" id="IPR014395">
    <property type="entry name" value="Pen/GL7ACA/AHL_acylase"/>
</dbReference>
<comment type="similarity">
    <text evidence="1">Belongs to the peptidase S45 family.</text>
</comment>
<dbReference type="RefSeq" id="WP_045442815.1">
    <property type="nucleotide sequence ID" value="NZ_BBIO01000002.1"/>
</dbReference>
<proteinExistence type="inferred from homology"/>
<dbReference type="Gene3D" id="1.10.439.10">
    <property type="entry name" value="Penicillin Amidohydrolase, domain 1"/>
    <property type="match status" value="1"/>
</dbReference>
<dbReference type="CDD" id="cd03747">
    <property type="entry name" value="Ntn_PGA_like"/>
    <property type="match status" value="1"/>
</dbReference>
<dbReference type="InterPro" id="IPR023343">
    <property type="entry name" value="Penicillin_amidase_dom1"/>
</dbReference>
<feature type="active site" description="Nucleophile" evidence="4">
    <location>
        <position position="259"/>
    </location>
</feature>
<dbReference type="PANTHER" id="PTHR34218:SF4">
    <property type="entry name" value="ACYL-HOMOSERINE LACTONE ACYLASE QUIP"/>
    <property type="match status" value="1"/>
</dbReference>
<dbReference type="GO" id="GO:0016811">
    <property type="term" value="F:hydrolase activity, acting on carbon-nitrogen (but not peptide) bonds, in linear amides"/>
    <property type="evidence" value="ECO:0007669"/>
    <property type="project" value="InterPro"/>
</dbReference>
<evidence type="ECO:0000313" key="7">
    <source>
        <dbReference type="Proteomes" id="UP000028702"/>
    </source>
</evidence>
<evidence type="ECO:0000256" key="1">
    <source>
        <dbReference type="ARBA" id="ARBA00006586"/>
    </source>
</evidence>
<evidence type="ECO:0000256" key="2">
    <source>
        <dbReference type="ARBA" id="ARBA00022801"/>
    </source>
</evidence>
<dbReference type="InterPro" id="IPR043146">
    <property type="entry name" value="Penicillin_amidase_N_B-knob"/>
</dbReference>
<feature type="binding site" evidence="5">
    <location>
        <position position="338"/>
    </location>
    <ligand>
        <name>Ca(2+)</name>
        <dbReference type="ChEBI" id="CHEBI:29108"/>
    </ligand>
</feature>
<dbReference type="STRING" id="1333998.M2A_0629"/>
<dbReference type="PIRSF" id="PIRSF001227">
    <property type="entry name" value="Pen_acylase"/>
    <property type="match status" value="1"/>
</dbReference>
<evidence type="ECO:0000256" key="3">
    <source>
        <dbReference type="ARBA" id="ARBA00023145"/>
    </source>
</evidence>
<reference evidence="6 7" key="1">
    <citation type="submission" date="2014-07" db="EMBL/GenBank/DDBJ databases">
        <title>Tepidicaulis marinum gen. nov., sp. nov., a novel marine bacterium denitrifying nitrate to nitrous oxide strictly under microaerobic conditions.</title>
        <authorList>
            <person name="Takeuchi M."/>
            <person name="Yamagishi T."/>
            <person name="Kamagata Y."/>
            <person name="Oshima K."/>
            <person name="Hattori M."/>
            <person name="Katayama T."/>
            <person name="Hanada S."/>
            <person name="Tamaki H."/>
            <person name="Marumo K."/>
            <person name="Maeda H."/>
            <person name="Nedachi M."/>
            <person name="Iwasaki W."/>
            <person name="Suwa Y."/>
            <person name="Sakata S."/>
        </authorList>
    </citation>
    <scope>NUCLEOTIDE SEQUENCE [LARGE SCALE GENOMIC DNA]</scope>
    <source>
        <strain evidence="6 7">MA2</strain>
    </source>
</reference>
<name>A0A081B7W2_9HYPH</name>
<keyword evidence="3" id="KW-0865">Zymogen</keyword>
<dbReference type="Gene3D" id="1.10.1400.10">
    <property type="match status" value="1"/>
</dbReference>
<keyword evidence="2" id="KW-0378">Hydrolase</keyword>
<dbReference type="Gene3D" id="3.60.20.10">
    <property type="entry name" value="Glutamine Phosphoribosylpyrophosphate, subunit 1, domain 1"/>
    <property type="match status" value="1"/>
</dbReference>
<feature type="binding site" evidence="5">
    <location>
        <position position="201"/>
    </location>
    <ligand>
        <name>Ca(2+)</name>
        <dbReference type="ChEBI" id="CHEBI:29108"/>
    </ligand>
</feature>
<dbReference type="InterPro" id="IPR002692">
    <property type="entry name" value="S45"/>
</dbReference>
<dbReference type="InterPro" id="IPR043147">
    <property type="entry name" value="Penicillin_amidase_A-knob"/>
</dbReference>
<dbReference type="InterPro" id="IPR029055">
    <property type="entry name" value="Ntn_hydrolases_N"/>
</dbReference>
<feature type="binding site" evidence="5">
    <location>
        <position position="335"/>
    </location>
    <ligand>
        <name>Ca(2+)</name>
        <dbReference type="ChEBI" id="CHEBI:29108"/>
    </ligand>
</feature>
<dbReference type="Pfam" id="PF01804">
    <property type="entry name" value="Penicil_amidase"/>
    <property type="match status" value="1"/>
</dbReference>
<dbReference type="PANTHER" id="PTHR34218">
    <property type="entry name" value="PEPTIDASE S45 PENICILLIN AMIDASE"/>
    <property type="match status" value="1"/>
</dbReference>
<keyword evidence="7" id="KW-1185">Reference proteome</keyword>
<organism evidence="6 7">
    <name type="scientific">Tepidicaulis marinus</name>
    <dbReference type="NCBI Taxonomy" id="1333998"/>
    <lineage>
        <taxon>Bacteria</taxon>
        <taxon>Pseudomonadati</taxon>
        <taxon>Pseudomonadota</taxon>
        <taxon>Alphaproteobacteria</taxon>
        <taxon>Hyphomicrobiales</taxon>
        <taxon>Parvibaculaceae</taxon>
        <taxon>Tepidicaulis</taxon>
    </lineage>
</organism>
<dbReference type="GO" id="GO:0046872">
    <property type="term" value="F:metal ion binding"/>
    <property type="evidence" value="ECO:0007669"/>
    <property type="project" value="UniProtKB-KW"/>
</dbReference>
<keyword evidence="5" id="KW-0106">Calcium</keyword>
<protein>
    <submittedName>
        <fullName evidence="6">Penicillin amidase</fullName>
    </submittedName>
</protein>
<comment type="cofactor">
    <cofactor evidence="5">
        <name>Ca(2+)</name>
        <dbReference type="ChEBI" id="CHEBI:29108"/>
    </cofactor>
    <text evidence="5">Binds 1 Ca(2+) ion per dimer.</text>
</comment>
<dbReference type="Proteomes" id="UP000028702">
    <property type="component" value="Unassembled WGS sequence"/>
</dbReference>
<dbReference type="GO" id="GO:0017000">
    <property type="term" value="P:antibiotic biosynthetic process"/>
    <property type="evidence" value="ECO:0007669"/>
    <property type="project" value="InterPro"/>
</dbReference>
<comment type="caution">
    <text evidence="6">The sequence shown here is derived from an EMBL/GenBank/DDBJ whole genome shotgun (WGS) entry which is preliminary data.</text>
</comment>
<accession>A0A081B7W2</accession>